<dbReference type="InterPro" id="IPR017441">
    <property type="entry name" value="Protein_kinase_ATP_BS"/>
</dbReference>
<evidence type="ECO:0000256" key="3">
    <source>
        <dbReference type="ARBA" id="ARBA00022741"/>
    </source>
</evidence>
<dbReference type="Gene3D" id="1.10.510.10">
    <property type="entry name" value="Transferase(Phosphotransferase) domain 1"/>
    <property type="match status" value="1"/>
</dbReference>
<keyword evidence="3 7" id="KW-0547">Nucleotide-binding</keyword>
<feature type="region of interest" description="Disordered" evidence="11">
    <location>
        <begin position="345"/>
        <end position="373"/>
    </location>
</feature>
<keyword evidence="2" id="KW-0808">Transferase</keyword>
<evidence type="ECO:0000256" key="6">
    <source>
        <dbReference type="PIRSR" id="PIRSR630616-1"/>
    </source>
</evidence>
<dbReference type="PANTHER" id="PTHR24350">
    <property type="entry name" value="SERINE/THREONINE-PROTEIN KINASE IAL-RELATED"/>
    <property type="match status" value="1"/>
</dbReference>
<name>A0A4P9YVX8_9FUNG</name>
<evidence type="ECO:0000313" key="14">
    <source>
        <dbReference type="Proteomes" id="UP000278143"/>
    </source>
</evidence>
<keyword evidence="4 13" id="KW-0418">Kinase</keyword>
<evidence type="ECO:0000256" key="2">
    <source>
        <dbReference type="ARBA" id="ARBA00022679"/>
    </source>
</evidence>
<dbReference type="PROSITE" id="PS00107">
    <property type="entry name" value="PROTEIN_KINASE_ATP"/>
    <property type="match status" value="1"/>
</dbReference>
<dbReference type="PROSITE" id="PS00108">
    <property type="entry name" value="PROTEIN_KINASE_ST"/>
    <property type="match status" value="1"/>
</dbReference>
<feature type="region of interest" description="Disordered" evidence="11">
    <location>
        <begin position="1"/>
        <end position="24"/>
    </location>
</feature>
<evidence type="ECO:0000256" key="7">
    <source>
        <dbReference type="PIRSR" id="PIRSR630616-2"/>
    </source>
</evidence>
<feature type="compositionally biased region" description="Pro residues" evidence="11">
    <location>
        <begin position="349"/>
        <end position="373"/>
    </location>
</feature>
<evidence type="ECO:0000256" key="8">
    <source>
        <dbReference type="PIRSR" id="PIRSR630616-3"/>
    </source>
</evidence>
<dbReference type="InterPro" id="IPR008271">
    <property type="entry name" value="Ser/Thr_kinase_AS"/>
</dbReference>
<dbReference type="AlphaFoldDB" id="A0A4P9YVX8"/>
<dbReference type="OrthoDB" id="40902at2759"/>
<comment type="similarity">
    <text evidence="10">Belongs to the protein kinase superfamily.</text>
</comment>
<feature type="active site" description="Proton acceptor" evidence="6">
    <location>
        <position position="237"/>
    </location>
</feature>
<dbReference type="Gene3D" id="3.30.200.20">
    <property type="entry name" value="Phosphorylase Kinase, domain 1"/>
    <property type="match status" value="1"/>
</dbReference>
<sequence>MPEHQLADAAAALPSPAAARPERSNIPSSNELFVALPRCWATLARSDQKSVVGWLEVVGATSSVGDAKGPYFKVASAGEAIIVENVALQSMRVDGAVVLKNTQHTVAGTCHIVVPGCNILFVMHRLEHIEALEIQDGEYNTMLGGMYTITSKLLGSGGYGSVHLAIDRRTHQHCAVKMGSVEEQRAFDREVEVLATGDMNRYVAVLGPLPEDAAKHMFRQILAGIQYMHRNNMVHRDIKPENILVQDFRRLPQVVVADLGLACTVRPPTYAIDSWAGTVAYMAPEKRLPFSAAGGRAQYITSIIRSNGLDYNGRDLSGECKSLLHKLLAVDADDRCTVDEALASSWLAPPSPSPSPSPSSSPSPSPSPSPCTH</sequence>
<protein>
    <submittedName>
        <fullName evidence="13">Kinase-like domain-containing protein</fullName>
    </submittedName>
</protein>
<gene>
    <name evidence="13" type="ORF">SYNPS1DRAFT_30167</name>
</gene>
<dbReference type="InterPro" id="IPR011009">
    <property type="entry name" value="Kinase-like_dom_sf"/>
</dbReference>
<evidence type="ECO:0000256" key="11">
    <source>
        <dbReference type="SAM" id="MobiDB-lite"/>
    </source>
</evidence>
<organism evidence="13 14">
    <name type="scientific">Syncephalis pseudoplumigaleata</name>
    <dbReference type="NCBI Taxonomy" id="1712513"/>
    <lineage>
        <taxon>Eukaryota</taxon>
        <taxon>Fungi</taxon>
        <taxon>Fungi incertae sedis</taxon>
        <taxon>Zoopagomycota</taxon>
        <taxon>Zoopagomycotina</taxon>
        <taxon>Zoopagomycetes</taxon>
        <taxon>Zoopagales</taxon>
        <taxon>Piptocephalidaceae</taxon>
        <taxon>Syncephalis</taxon>
    </lineage>
</organism>
<dbReference type="EMBL" id="KZ990470">
    <property type="protein sequence ID" value="RKP24064.1"/>
    <property type="molecule type" value="Genomic_DNA"/>
</dbReference>
<evidence type="ECO:0000256" key="5">
    <source>
        <dbReference type="ARBA" id="ARBA00022840"/>
    </source>
</evidence>
<feature type="domain" description="Protein kinase" evidence="12">
    <location>
        <begin position="148"/>
        <end position="347"/>
    </location>
</feature>
<dbReference type="GO" id="GO:0005524">
    <property type="term" value="F:ATP binding"/>
    <property type="evidence" value="ECO:0007669"/>
    <property type="project" value="UniProtKB-UniRule"/>
</dbReference>
<evidence type="ECO:0000256" key="10">
    <source>
        <dbReference type="RuleBase" id="RU000304"/>
    </source>
</evidence>
<evidence type="ECO:0000256" key="1">
    <source>
        <dbReference type="ARBA" id="ARBA00022527"/>
    </source>
</evidence>
<dbReference type="InterPro" id="IPR030616">
    <property type="entry name" value="Aur-like"/>
</dbReference>
<evidence type="ECO:0000256" key="4">
    <source>
        <dbReference type="ARBA" id="ARBA00022777"/>
    </source>
</evidence>
<evidence type="ECO:0000256" key="9">
    <source>
        <dbReference type="PROSITE-ProRule" id="PRU10141"/>
    </source>
</evidence>
<feature type="binding site" evidence="9">
    <location>
        <position position="177"/>
    </location>
    <ligand>
        <name>ATP</name>
        <dbReference type="ChEBI" id="CHEBI:30616"/>
    </ligand>
</feature>
<accession>A0A4P9YVX8</accession>
<feature type="binding site" evidence="7">
    <location>
        <begin position="241"/>
        <end position="242"/>
    </location>
    <ligand>
        <name>ATP</name>
        <dbReference type="ChEBI" id="CHEBI:30616"/>
    </ligand>
</feature>
<feature type="compositionally biased region" description="Low complexity" evidence="11">
    <location>
        <begin position="7"/>
        <end position="19"/>
    </location>
</feature>
<dbReference type="PROSITE" id="PS50011">
    <property type="entry name" value="PROTEIN_KINASE_DOM"/>
    <property type="match status" value="1"/>
</dbReference>
<dbReference type="Pfam" id="PF00069">
    <property type="entry name" value="Pkinase"/>
    <property type="match status" value="1"/>
</dbReference>
<dbReference type="SMART" id="SM00220">
    <property type="entry name" value="S_TKc"/>
    <property type="match status" value="1"/>
</dbReference>
<dbReference type="SUPFAM" id="SSF56112">
    <property type="entry name" value="Protein kinase-like (PK-like)"/>
    <property type="match status" value="1"/>
</dbReference>
<evidence type="ECO:0000313" key="13">
    <source>
        <dbReference type="EMBL" id="RKP24064.1"/>
    </source>
</evidence>
<keyword evidence="5 7" id="KW-0067">ATP-binding</keyword>
<keyword evidence="14" id="KW-1185">Reference proteome</keyword>
<dbReference type="Proteomes" id="UP000278143">
    <property type="component" value="Unassembled WGS sequence"/>
</dbReference>
<dbReference type="GO" id="GO:0004674">
    <property type="term" value="F:protein serine/threonine kinase activity"/>
    <property type="evidence" value="ECO:0007669"/>
    <property type="project" value="UniProtKB-KW"/>
</dbReference>
<dbReference type="InterPro" id="IPR000719">
    <property type="entry name" value="Prot_kinase_dom"/>
</dbReference>
<feature type="binding site" evidence="7">
    <location>
        <position position="258"/>
    </location>
    <ligand>
        <name>ATP</name>
        <dbReference type="ChEBI" id="CHEBI:30616"/>
    </ligand>
</feature>
<feature type="cross-link" description="Glycyl lysine isopeptide (Lys-Gly) (interchain with G-Cter in SUMO2)" evidence="8">
    <location>
        <position position="239"/>
    </location>
</feature>
<reference evidence="14" key="1">
    <citation type="journal article" date="2018" name="Nat. Microbiol.">
        <title>Leveraging single-cell genomics to expand the fungal tree of life.</title>
        <authorList>
            <person name="Ahrendt S.R."/>
            <person name="Quandt C.A."/>
            <person name="Ciobanu D."/>
            <person name="Clum A."/>
            <person name="Salamov A."/>
            <person name="Andreopoulos B."/>
            <person name="Cheng J.F."/>
            <person name="Woyke T."/>
            <person name="Pelin A."/>
            <person name="Henrissat B."/>
            <person name="Reynolds N.K."/>
            <person name="Benny G.L."/>
            <person name="Smith M.E."/>
            <person name="James T.Y."/>
            <person name="Grigoriev I.V."/>
        </authorList>
    </citation>
    <scope>NUCLEOTIDE SEQUENCE [LARGE SCALE GENOMIC DNA]</scope>
    <source>
        <strain evidence="14">Benny S71-1</strain>
    </source>
</reference>
<keyword evidence="1 10" id="KW-0723">Serine/threonine-protein kinase</keyword>
<evidence type="ECO:0000259" key="12">
    <source>
        <dbReference type="PROSITE" id="PS50011"/>
    </source>
</evidence>
<proteinExistence type="inferred from homology"/>